<dbReference type="InterPro" id="IPR052369">
    <property type="entry name" value="UG_Glycosaminoglycan_Hydrolase"/>
</dbReference>
<sequence>MRKEKGHIFVPIIIVLLLIFTGCKDTSTYKAEEEINGGNTIAKYSDRFSYLLEYPIDSIAFPRSADANGVIKRVPSKDWTSGFFPGSLWNIYRLTDDTRYRDRAKEWTAFIEKEKYNDKTHDMGFKVFCSFGNGYKILNDPTYKDIIIASAKTLSTRYNDKIGSIRSWDFNKEEWQFPVIIDNMMNLELLFEASKYSQDQRYYDIAEQHAKTTLKNHFRTDNSSYHVVDYDTITGHIRSKVTHQGFGKESSWARGQAWGLYGYTMAYRYTESTEFLEQAKKIATFLIHHNRLPEDAIPYWDFDAPKIPNEPRDASAAAIIASAMIELYEYTTDKKYLEFSDKIMSSLSSENYVIQDKTEVPFILKHSTGNWPKNDEINGPISYADYYFLEAILRRKELK</sequence>
<reference evidence="3 4" key="1">
    <citation type="journal article" date="2019" name="Int. J. Syst. Evol. Microbiol.">
        <title>The Global Catalogue of Microorganisms (GCM) 10K type strain sequencing project: providing services to taxonomists for standard genome sequencing and annotation.</title>
        <authorList>
            <consortium name="The Broad Institute Genomics Platform"/>
            <consortium name="The Broad Institute Genome Sequencing Center for Infectious Disease"/>
            <person name="Wu L."/>
            <person name="Ma J."/>
        </authorList>
    </citation>
    <scope>NUCLEOTIDE SEQUENCE [LARGE SCALE GENOMIC DNA]</scope>
    <source>
        <strain evidence="3 4">JCM 15974</strain>
    </source>
</reference>
<organism evidence="3 4">
    <name type="scientific">Aquimarina litoralis</name>
    <dbReference type="NCBI Taxonomy" id="584605"/>
    <lineage>
        <taxon>Bacteria</taxon>
        <taxon>Pseudomonadati</taxon>
        <taxon>Bacteroidota</taxon>
        <taxon>Flavobacteriia</taxon>
        <taxon>Flavobacteriales</taxon>
        <taxon>Flavobacteriaceae</taxon>
        <taxon>Aquimarina</taxon>
    </lineage>
</organism>
<accession>A0ABN1ILE3</accession>
<dbReference type="InterPro" id="IPR012341">
    <property type="entry name" value="6hp_glycosidase-like_sf"/>
</dbReference>
<evidence type="ECO:0000256" key="2">
    <source>
        <dbReference type="ARBA" id="ARBA00038358"/>
    </source>
</evidence>
<dbReference type="PANTHER" id="PTHR36845">
    <property type="entry name" value="HYDROLASE, PUTATIVE (AFU_ORTHOLOGUE AFUA_7G05090)-RELATED"/>
    <property type="match status" value="1"/>
</dbReference>
<dbReference type="Pfam" id="PF07470">
    <property type="entry name" value="Glyco_hydro_88"/>
    <property type="match status" value="1"/>
</dbReference>
<dbReference type="InterPro" id="IPR010905">
    <property type="entry name" value="Glyco_hydro_88"/>
</dbReference>
<protein>
    <submittedName>
        <fullName evidence="3">Glycoside hydrolase family 88 protein</fullName>
    </submittedName>
</protein>
<dbReference type="SUPFAM" id="SSF48208">
    <property type="entry name" value="Six-hairpin glycosidases"/>
    <property type="match status" value="1"/>
</dbReference>
<keyword evidence="1 3" id="KW-0378">Hydrolase</keyword>
<dbReference type="PANTHER" id="PTHR36845:SF1">
    <property type="entry name" value="HYDROLASE, PUTATIVE (AFU_ORTHOLOGUE AFUA_7G05090)-RELATED"/>
    <property type="match status" value="1"/>
</dbReference>
<evidence type="ECO:0000313" key="4">
    <source>
        <dbReference type="Proteomes" id="UP001501758"/>
    </source>
</evidence>
<keyword evidence="4" id="KW-1185">Reference proteome</keyword>
<evidence type="ECO:0000256" key="1">
    <source>
        <dbReference type="ARBA" id="ARBA00022801"/>
    </source>
</evidence>
<dbReference type="GO" id="GO:0016787">
    <property type="term" value="F:hydrolase activity"/>
    <property type="evidence" value="ECO:0007669"/>
    <property type="project" value="UniProtKB-KW"/>
</dbReference>
<dbReference type="InterPro" id="IPR008928">
    <property type="entry name" value="6-hairpin_glycosidase_sf"/>
</dbReference>
<comment type="caution">
    <text evidence="3">The sequence shown here is derived from an EMBL/GenBank/DDBJ whole genome shotgun (WGS) entry which is preliminary data.</text>
</comment>
<gene>
    <name evidence="3" type="ORF">GCM10009430_11830</name>
</gene>
<dbReference type="RefSeq" id="WP_343911423.1">
    <property type="nucleotide sequence ID" value="NZ_BAAAGE010000001.1"/>
</dbReference>
<dbReference type="Gene3D" id="1.50.10.10">
    <property type="match status" value="1"/>
</dbReference>
<evidence type="ECO:0000313" key="3">
    <source>
        <dbReference type="EMBL" id="GAA0716283.1"/>
    </source>
</evidence>
<comment type="similarity">
    <text evidence="2">Belongs to the glycosyl hydrolase 88 family.</text>
</comment>
<name>A0ABN1ILE3_9FLAO</name>
<dbReference type="EMBL" id="BAAAGE010000001">
    <property type="protein sequence ID" value="GAA0716283.1"/>
    <property type="molecule type" value="Genomic_DNA"/>
</dbReference>
<dbReference type="PROSITE" id="PS51257">
    <property type="entry name" value="PROKAR_LIPOPROTEIN"/>
    <property type="match status" value="1"/>
</dbReference>
<dbReference type="Proteomes" id="UP001501758">
    <property type="component" value="Unassembled WGS sequence"/>
</dbReference>
<proteinExistence type="inferred from homology"/>